<name>A0ABR9K6H7_9ACTN</name>
<dbReference type="PANTHER" id="PTHR34293">
    <property type="entry name" value="HTH-TYPE TRANSCRIPTIONAL REGULATOR TRMBL2"/>
    <property type="match status" value="1"/>
</dbReference>
<dbReference type="Proteomes" id="UP000661607">
    <property type="component" value="Unassembled WGS sequence"/>
</dbReference>
<evidence type="ECO:0000259" key="1">
    <source>
        <dbReference type="SMART" id="SM00421"/>
    </source>
</evidence>
<dbReference type="InterPro" id="IPR016032">
    <property type="entry name" value="Sig_transdc_resp-reg_C-effctor"/>
</dbReference>
<dbReference type="SMART" id="SM00421">
    <property type="entry name" value="HTH_LUXR"/>
    <property type="match status" value="1"/>
</dbReference>
<comment type="caution">
    <text evidence="2">The sequence shown here is derived from an EMBL/GenBank/DDBJ whole genome shotgun (WGS) entry which is preliminary data.</text>
</comment>
<dbReference type="InterPro" id="IPR000792">
    <property type="entry name" value="Tscrpt_reg_LuxR_C"/>
</dbReference>
<dbReference type="PANTHER" id="PTHR34293:SF1">
    <property type="entry name" value="HTH-TYPE TRANSCRIPTIONAL REGULATOR TRMBL2"/>
    <property type="match status" value="1"/>
</dbReference>
<dbReference type="InterPro" id="IPR051797">
    <property type="entry name" value="TrmB-like"/>
</dbReference>
<accession>A0ABR9K6H7</accession>
<keyword evidence="3" id="KW-1185">Reference proteome</keyword>
<dbReference type="SUPFAM" id="SSF46894">
    <property type="entry name" value="C-terminal effector domain of the bipartite response regulators"/>
    <property type="match status" value="1"/>
</dbReference>
<evidence type="ECO:0000313" key="3">
    <source>
        <dbReference type="Proteomes" id="UP000661607"/>
    </source>
</evidence>
<sequence length="329" mass="35479">MTQKEVRDDVDLRALGLDRAEERAYRALIDLGAAAPEVLADRLRLAEGETRSLLRRLEALGLASPSGADLDRYVASAPDVALRAMLVQRHDELRRTELAVSELTELYRRAAGGRTVSDLVEVVTGAGATRQRFEQLQRGAEHEVLAFVTQGPVVMSAEENLAEDAAVRRGVRYRVIIERAVLDQPGGLRRAELATAQGEEIAVVDSLPMKLVIADRSVALVPLTSAGQEPGAVVVHASGLLDALISLFNWAWDRAGALHLAPGEKPGGIAASDARILALLFAGLTDEAVAKQLGLSPRTVQRRVRHLMDLSGAGTRLQLGRHATERGWV</sequence>
<protein>
    <submittedName>
        <fullName evidence="2">Sugar-specific transcriptional regulator TrmB</fullName>
    </submittedName>
</protein>
<dbReference type="RefSeq" id="WP_318781443.1">
    <property type="nucleotide sequence ID" value="NZ_BAAASY010000015.1"/>
</dbReference>
<organism evidence="2 3">
    <name type="scientific">Nonomuraea africana</name>
    <dbReference type="NCBI Taxonomy" id="46171"/>
    <lineage>
        <taxon>Bacteria</taxon>
        <taxon>Bacillati</taxon>
        <taxon>Actinomycetota</taxon>
        <taxon>Actinomycetes</taxon>
        <taxon>Streptosporangiales</taxon>
        <taxon>Streptosporangiaceae</taxon>
        <taxon>Nonomuraea</taxon>
    </lineage>
</organism>
<dbReference type="InterPro" id="IPR036388">
    <property type="entry name" value="WH-like_DNA-bd_sf"/>
</dbReference>
<reference evidence="2 3" key="1">
    <citation type="submission" date="2020-10" db="EMBL/GenBank/DDBJ databases">
        <title>Sequencing the genomes of 1000 actinobacteria strains.</title>
        <authorList>
            <person name="Klenk H.-P."/>
        </authorList>
    </citation>
    <scope>NUCLEOTIDE SEQUENCE [LARGE SCALE GENOMIC DNA]</scope>
    <source>
        <strain evidence="2 3">DSM 43748</strain>
    </source>
</reference>
<evidence type="ECO:0000313" key="2">
    <source>
        <dbReference type="EMBL" id="MBE1557400.1"/>
    </source>
</evidence>
<dbReference type="Gene3D" id="1.10.10.10">
    <property type="entry name" value="Winged helix-like DNA-binding domain superfamily/Winged helix DNA-binding domain"/>
    <property type="match status" value="2"/>
</dbReference>
<feature type="domain" description="HTH luxR-type" evidence="1">
    <location>
        <begin position="266"/>
        <end position="323"/>
    </location>
</feature>
<gene>
    <name evidence="2" type="ORF">H4W81_000179</name>
</gene>
<proteinExistence type="predicted"/>
<dbReference type="EMBL" id="JADBEF010000001">
    <property type="protein sequence ID" value="MBE1557400.1"/>
    <property type="molecule type" value="Genomic_DNA"/>
</dbReference>